<keyword evidence="1" id="KW-1133">Transmembrane helix</keyword>
<feature type="transmembrane region" description="Helical" evidence="1">
    <location>
        <begin position="21"/>
        <end position="40"/>
    </location>
</feature>
<comment type="caution">
    <text evidence="2">The sequence shown here is derived from an EMBL/GenBank/DDBJ whole genome shotgun (WGS) entry which is preliminary data.</text>
</comment>
<feature type="transmembrane region" description="Helical" evidence="1">
    <location>
        <begin position="114"/>
        <end position="141"/>
    </location>
</feature>
<gene>
    <name evidence="2" type="ORF">JIN81_06710</name>
</gene>
<organism evidence="2 3">
    <name type="scientific">Haloferula rosea</name>
    <dbReference type="NCBI Taxonomy" id="490093"/>
    <lineage>
        <taxon>Bacteria</taxon>
        <taxon>Pseudomonadati</taxon>
        <taxon>Verrucomicrobiota</taxon>
        <taxon>Verrucomicrobiia</taxon>
        <taxon>Verrucomicrobiales</taxon>
        <taxon>Verrucomicrobiaceae</taxon>
        <taxon>Haloferula</taxon>
    </lineage>
</organism>
<evidence type="ECO:0000256" key="1">
    <source>
        <dbReference type="SAM" id="Phobius"/>
    </source>
</evidence>
<sequence length="282" mass="32224">MMFLGQLRGELRKLFARPRTYMGYAAFFIMELLIVVVYRFTDGQRYMRQLMERNGLESDFYYSSLTLTFLVMIISMALLGSIFFALVAGDVVAKETEDGNLRLVLARPISRLRLLLVKYAAVSIYTFTFVFFVGISGYLMAGAAVGWDGGLFVSEPKMKVFAAYGDWTEGMLRLASGATGIGISMITLSSLAFMFSCFRIKPAAATIVTLAILFVDMILQNFPFFRPFQEYFITWRMSCWVYLFEYDVSWPKLIEAYAFLGGLNFTFFLIGYLAFQLRDFKT</sequence>
<keyword evidence="1" id="KW-0812">Transmembrane</keyword>
<dbReference type="Proteomes" id="UP000658278">
    <property type="component" value="Unassembled WGS sequence"/>
</dbReference>
<evidence type="ECO:0000313" key="3">
    <source>
        <dbReference type="Proteomes" id="UP000658278"/>
    </source>
</evidence>
<protein>
    <submittedName>
        <fullName evidence="2">ABC transporter permease</fullName>
    </submittedName>
</protein>
<evidence type="ECO:0000313" key="2">
    <source>
        <dbReference type="EMBL" id="MBK1826702.1"/>
    </source>
</evidence>
<keyword evidence="1" id="KW-0472">Membrane</keyword>
<dbReference type="RefSeq" id="WP_200277903.1">
    <property type="nucleotide sequence ID" value="NZ_JAENII010000004.1"/>
</dbReference>
<reference evidence="2" key="1">
    <citation type="submission" date="2021-01" db="EMBL/GenBank/DDBJ databases">
        <title>Modified the classification status of verrucomicrobia.</title>
        <authorList>
            <person name="Feng X."/>
        </authorList>
    </citation>
    <scope>NUCLEOTIDE SEQUENCE</scope>
    <source>
        <strain evidence="2">KCTC 22201</strain>
    </source>
</reference>
<accession>A0A934R998</accession>
<dbReference type="Pfam" id="PF12730">
    <property type="entry name" value="ABC2_membrane_4"/>
    <property type="match status" value="1"/>
</dbReference>
<dbReference type="EMBL" id="JAENII010000004">
    <property type="protein sequence ID" value="MBK1826702.1"/>
    <property type="molecule type" value="Genomic_DNA"/>
</dbReference>
<dbReference type="PANTHER" id="PTHR37305:SF1">
    <property type="entry name" value="MEMBRANE PROTEIN"/>
    <property type="match status" value="1"/>
</dbReference>
<feature type="transmembrane region" description="Helical" evidence="1">
    <location>
        <begin position="60"/>
        <end position="93"/>
    </location>
</feature>
<name>A0A934R998_9BACT</name>
<feature type="transmembrane region" description="Helical" evidence="1">
    <location>
        <begin position="202"/>
        <end position="222"/>
    </location>
</feature>
<feature type="transmembrane region" description="Helical" evidence="1">
    <location>
        <begin position="174"/>
        <end position="195"/>
    </location>
</feature>
<dbReference type="GO" id="GO:0140359">
    <property type="term" value="F:ABC-type transporter activity"/>
    <property type="evidence" value="ECO:0007669"/>
    <property type="project" value="InterPro"/>
</dbReference>
<proteinExistence type="predicted"/>
<dbReference type="GO" id="GO:0005886">
    <property type="term" value="C:plasma membrane"/>
    <property type="evidence" value="ECO:0007669"/>
    <property type="project" value="UniProtKB-SubCell"/>
</dbReference>
<dbReference type="PANTHER" id="PTHR37305">
    <property type="entry name" value="INTEGRAL MEMBRANE PROTEIN-RELATED"/>
    <property type="match status" value="1"/>
</dbReference>
<dbReference type="AlphaFoldDB" id="A0A934R998"/>
<feature type="transmembrane region" description="Helical" evidence="1">
    <location>
        <begin position="256"/>
        <end position="275"/>
    </location>
</feature>
<keyword evidence="3" id="KW-1185">Reference proteome</keyword>